<protein>
    <submittedName>
        <fullName evidence="2">SprT-like family protein</fullName>
    </submittedName>
</protein>
<evidence type="ECO:0000313" key="3">
    <source>
        <dbReference type="Proteomes" id="UP000198781"/>
    </source>
</evidence>
<accession>A0A1G7EMH9</accession>
<dbReference type="EMBL" id="FMZC01000023">
    <property type="protein sequence ID" value="SDE64595.1"/>
    <property type="molecule type" value="Genomic_DNA"/>
</dbReference>
<dbReference type="GO" id="GO:0006950">
    <property type="term" value="P:response to stress"/>
    <property type="evidence" value="ECO:0007669"/>
    <property type="project" value="UniProtKB-ARBA"/>
</dbReference>
<reference evidence="2 3" key="1">
    <citation type="submission" date="2016-10" db="EMBL/GenBank/DDBJ databases">
        <authorList>
            <person name="de Groot N.N."/>
        </authorList>
    </citation>
    <scope>NUCLEOTIDE SEQUENCE [LARGE SCALE GENOMIC DNA]</scope>
    <source>
        <strain evidence="2 3">DSM 16619</strain>
    </source>
</reference>
<dbReference type="STRING" id="187868.SAMN05192589_12366"/>
<dbReference type="Proteomes" id="UP000198781">
    <property type="component" value="Unassembled WGS sequence"/>
</dbReference>
<feature type="domain" description="SprT-like" evidence="1">
    <location>
        <begin position="18"/>
        <end position="120"/>
    </location>
</feature>
<name>A0A1G7EMH9_9BURK</name>
<keyword evidence="3" id="KW-1185">Reference proteome</keyword>
<organism evidence="2 3">
    <name type="scientific">Paracidovorax valerianellae</name>
    <dbReference type="NCBI Taxonomy" id="187868"/>
    <lineage>
        <taxon>Bacteria</taxon>
        <taxon>Pseudomonadati</taxon>
        <taxon>Pseudomonadota</taxon>
        <taxon>Betaproteobacteria</taxon>
        <taxon>Burkholderiales</taxon>
        <taxon>Comamonadaceae</taxon>
        <taxon>Paracidovorax</taxon>
    </lineage>
</organism>
<dbReference type="InterPro" id="IPR006640">
    <property type="entry name" value="SprT-like_domain"/>
</dbReference>
<evidence type="ECO:0000313" key="2">
    <source>
        <dbReference type="EMBL" id="SDE64595.1"/>
    </source>
</evidence>
<evidence type="ECO:0000259" key="1">
    <source>
        <dbReference type="Pfam" id="PF10263"/>
    </source>
</evidence>
<dbReference type="Pfam" id="PF10263">
    <property type="entry name" value="SprT-like"/>
    <property type="match status" value="1"/>
</dbReference>
<dbReference type="OrthoDB" id="5298817at2"/>
<gene>
    <name evidence="2" type="ORF">SAMN05192589_12366</name>
</gene>
<dbReference type="AlphaFoldDB" id="A0A1G7EMH9"/>
<proteinExistence type="predicted"/>
<sequence length="151" mass="16623">MATPSSVHTPTQQTYSELQQAYSHFNETLFGGSLPGCLITLQREKRTCGYFSAQRFANLEGGMTDEIAMNPAYFAVVPVVETMQTLAHEMCHLWQSHFGKPGRGRYHNEEWASKMEAIGLMPSSTGQPGGKRTGDMMADYAIEGGPFLSPP</sequence>